<sequence length="135" mass="14702">MWDDVQLHLVKDCPDGCRFFHGTSLAGIFDANNQVSIDSPSRVPSQVQVAAMFRMEVSCDNEDQNITKPGMAGDFQAHGGESPMRSDPKVVYMILIGGWESIKSGVTLKATMSDLDVVGQREKRQSRATAGPGNE</sequence>
<proteinExistence type="predicted"/>
<feature type="region of interest" description="Disordered" evidence="1">
    <location>
        <begin position="63"/>
        <end position="83"/>
    </location>
</feature>
<organism evidence="2 3">
    <name type="scientific">Penicillium hordei</name>
    <dbReference type="NCBI Taxonomy" id="40994"/>
    <lineage>
        <taxon>Eukaryota</taxon>
        <taxon>Fungi</taxon>
        <taxon>Dikarya</taxon>
        <taxon>Ascomycota</taxon>
        <taxon>Pezizomycotina</taxon>
        <taxon>Eurotiomycetes</taxon>
        <taxon>Eurotiomycetidae</taxon>
        <taxon>Eurotiales</taxon>
        <taxon>Aspergillaceae</taxon>
        <taxon>Penicillium</taxon>
    </lineage>
</organism>
<dbReference type="EMBL" id="JAQJAE010000001">
    <property type="protein sequence ID" value="KAJ5617051.1"/>
    <property type="molecule type" value="Genomic_DNA"/>
</dbReference>
<comment type="caution">
    <text evidence="2">The sequence shown here is derived from an EMBL/GenBank/DDBJ whole genome shotgun (WGS) entry which is preliminary data.</text>
</comment>
<keyword evidence="3" id="KW-1185">Reference proteome</keyword>
<reference evidence="2" key="2">
    <citation type="submission" date="2023-01" db="EMBL/GenBank/DDBJ databases">
        <authorList>
            <person name="Petersen C."/>
        </authorList>
    </citation>
    <scope>NUCLEOTIDE SEQUENCE</scope>
    <source>
        <strain evidence="2">IBT 12815</strain>
    </source>
</reference>
<dbReference type="AlphaFoldDB" id="A0AAD6EGW8"/>
<evidence type="ECO:0000256" key="1">
    <source>
        <dbReference type="SAM" id="MobiDB-lite"/>
    </source>
</evidence>
<gene>
    <name evidence="2" type="ORF">N7537_002165</name>
</gene>
<reference evidence="2" key="1">
    <citation type="journal article" date="2023" name="IMA Fungus">
        <title>Comparative genomic study of the Penicillium genus elucidates a diverse pangenome and 15 lateral gene transfer events.</title>
        <authorList>
            <person name="Petersen C."/>
            <person name="Sorensen T."/>
            <person name="Nielsen M.R."/>
            <person name="Sondergaard T.E."/>
            <person name="Sorensen J.L."/>
            <person name="Fitzpatrick D.A."/>
            <person name="Frisvad J.C."/>
            <person name="Nielsen K.L."/>
        </authorList>
    </citation>
    <scope>NUCLEOTIDE SEQUENCE</scope>
    <source>
        <strain evidence="2">IBT 12815</strain>
    </source>
</reference>
<protein>
    <submittedName>
        <fullName evidence="2">Uncharacterized protein</fullName>
    </submittedName>
</protein>
<name>A0AAD6EGW8_9EURO</name>
<dbReference type="Proteomes" id="UP001213799">
    <property type="component" value="Unassembled WGS sequence"/>
</dbReference>
<dbReference type="GeneID" id="81583465"/>
<evidence type="ECO:0000313" key="2">
    <source>
        <dbReference type="EMBL" id="KAJ5617051.1"/>
    </source>
</evidence>
<evidence type="ECO:0000313" key="3">
    <source>
        <dbReference type="Proteomes" id="UP001213799"/>
    </source>
</evidence>
<dbReference type="RefSeq" id="XP_056758218.1">
    <property type="nucleotide sequence ID" value="XM_056893223.1"/>
</dbReference>
<accession>A0AAD6EGW8</accession>